<gene>
    <name evidence="2" type="ORF">AB852_16935</name>
</gene>
<keyword evidence="3" id="KW-1185">Reference proteome</keyword>
<dbReference type="EMBL" id="LFBV01000003">
    <property type="protein sequence ID" value="OKH94355.1"/>
    <property type="molecule type" value="Genomic_DNA"/>
</dbReference>
<protein>
    <recommendedName>
        <fullName evidence="1">Phosphodiester glycosidase domain-containing protein</fullName>
    </recommendedName>
</protein>
<feature type="domain" description="Phosphodiester glycosidase" evidence="1">
    <location>
        <begin position="199"/>
        <end position="373"/>
    </location>
</feature>
<accession>A0A1Q4V965</accession>
<dbReference type="STRING" id="1048205.AB852_16935"/>
<comment type="caution">
    <text evidence="2">The sequence shown here is derived from an EMBL/GenBank/DDBJ whole genome shotgun (WGS) entry which is preliminary data.</text>
</comment>
<name>A0A1Q4V965_9ACTN</name>
<evidence type="ECO:0000313" key="3">
    <source>
        <dbReference type="Proteomes" id="UP000186455"/>
    </source>
</evidence>
<dbReference type="AlphaFoldDB" id="A0A1Q4V965"/>
<evidence type="ECO:0000313" key="2">
    <source>
        <dbReference type="EMBL" id="OKH94355.1"/>
    </source>
</evidence>
<dbReference type="Pfam" id="PF09992">
    <property type="entry name" value="NAGPA"/>
    <property type="match status" value="1"/>
</dbReference>
<reference evidence="2 3" key="1">
    <citation type="submission" date="2015-06" db="EMBL/GenBank/DDBJ databases">
        <title>Cloning and characterization of the uncialamcin biosynthetic gene cluster.</title>
        <authorList>
            <person name="Yan X."/>
            <person name="Huang T."/>
            <person name="Ge H."/>
            <person name="Shen B."/>
        </authorList>
    </citation>
    <scope>NUCLEOTIDE SEQUENCE [LARGE SCALE GENOMIC DNA]</scope>
    <source>
        <strain evidence="2 3">DCA2648</strain>
    </source>
</reference>
<sequence length="376" mass="38729">MLGVTERIATGVTYRHYDIGTPRGTTHAHLLTVDLGDPGVKVDLLYPSVVGGRATVSSLANTGGAIAGVNGDFFNITEAQHPGVSPTYAPVGPAIAAGRELKAAVPRKQRFGPSLPPGTSTEDVLGVDTEGRARLDRLRLDGAVTTPGGTLKLHGLNQYALKVGSVGAFTADWGSRSRVRATCGSDTKRGDPCSDDTHEVTVRGGEVVATRATPGDGRVLQGTTVLVGREAGARELRKLSVGDRVTVRHRLVPSVAGVAYRFAIGGHPVLRDGAPLSGLDTSASAVRTAVGIDAAGRRLLLFAVDGASAYRKGLTMAELARELRDAGADDGFNLDGGGSSTLAARKAGATRVTVRNHPSDGSERMVANGIGVFATG</sequence>
<evidence type="ECO:0000259" key="1">
    <source>
        <dbReference type="Pfam" id="PF09992"/>
    </source>
</evidence>
<proteinExistence type="predicted"/>
<organism evidence="2 3">
    <name type="scientific">Streptomyces uncialis</name>
    <dbReference type="NCBI Taxonomy" id="1048205"/>
    <lineage>
        <taxon>Bacteria</taxon>
        <taxon>Bacillati</taxon>
        <taxon>Actinomycetota</taxon>
        <taxon>Actinomycetes</taxon>
        <taxon>Kitasatosporales</taxon>
        <taxon>Streptomycetaceae</taxon>
        <taxon>Streptomyces</taxon>
    </lineage>
</organism>
<dbReference type="PANTHER" id="PTHR40446">
    <property type="entry name" value="N-ACETYLGLUCOSAMINE-1-PHOSPHODIESTER ALPHA-N-ACETYLGLUCOSAMINIDASE"/>
    <property type="match status" value="1"/>
</dbReference>
<dbReference type="InterPro" id="IPR018711">
    <property type="entry name" value="NAGPA"/>
</dbReference>
<dbReference type="PANTHER" id="PTHR40446:SF2">
    <property type="entry name" value="N-ACETYLGLUCOSAMINE-1-PHOSPHODIESTER ALPHA-N-ACETYLGLUCOSAMINIDASE"/>
    <property type="match status" value="1"/>
</dbReference>
<dbReference type="Proteomes" id="UP000186455">
    <property type="component" value="Unassembled WGS sequence"/>
</dbReference>